<evidence type="ECO:0000256" key="3">
    <source>
        <dbReference type="ARBA" id="ARBA00022448"/>
    </source>
</evidence>
<dbReference type="Gene3D" id="3.30.300.30">
    <property type="match status" value="1"/>
</dbReference>
<evidence type="ECO:0000259" key="11">
    <source>
        <dbReference type="Pfam" id="PF01514"/>
    </source>
</evidence>
<evidence type="ECO:0000256" key="1">
    <source>
        <dbReference type="ARBA" id="ARBA00004459"/>
    </source>
</evidence>
<keyword evidence="4 10" id="KW-0732">Signal</keyword>
<evidence type="ECO:0000256" key="4">
    <source>
        <dbReference type="ARBA" id="ARBA00022729"/>
    </source>
</evidence>
<gene>
    <name evidence="12" type="primary">sctJ</name>
    <name evidence="12" type="ORF">QG404_02795</name>
</gene>
<dbReference type="Proteomes" id="UP001231859">
    <property type="component" value="Chromosome"/>
</dbReference>
<dbReference type="PRINTS" id="PR01338">
    <property type="entry name" value="TYPE3OMKPROT"/>
</dbReference>
<keyword evidence="10" id="KW-0812">Transmembrane</keyword>
<accession>A0ABY8P2Y7</accession>
<dbReference type="InterPro" id="IPR006182">
    <property type="entry name" value="FliF_N_dom"/>
</dbReference>
<dbReference type="Pfam" id="PF01514">
    <property type="entry name" value="YscJ_FliF"/>
    <property type="match status" value="1"/>
</dbReference>
<name>A0ABY8P2Y7_9GAMM</name>
<evidence type="ECO:0000256" key="6">
    <source>
        <dbReference type="ARBA" id="ARBA00023136"/>
    </source>
</evidence>
<dbReference type="EMBL" id="CP123759">
    <property type="protein sequence ID" value="WGO83865.1"/>
    <property type="molecule type" value="Genomic_DNA"/>
</dbReference>
<reference evidence="12 13" key="1">
    <citation type="submission" date="2023-04" db="EMBL/GenBank/DDBJ databases">
        <title>Genome dynamics across the evolutionary transition to endosymbiosis.</title>
        <authorList>
            <person name="Siozios S."/>
            <person name="Nadal-Jimenez P."/>
            <person name="Azagi T."/>
            <person name="Sprong H."/>
            <person name="Frost C.L."/>
            <person name="Parratt S.R."/>
            <person name="Taylor G."/>
            <person name="Brettell L."/>
            <person name="Lew K.C."/>
            <person name="Croft L."/>
            <person name="King K.C."/>
            <person name="Brockhurst M.A."/>
            <person name="Hypsa V."/>
            <person name="Novakova E."/>
            <person name="Darby A.C."/>
            <person name="Hurst G.D.D."/>
        </authorList>
    </citation>
    <scope>NUCLEOTIDE SEQUENCE [LARGE SCALE GENOMIC DNA]</scope>
    <source>
        <strain evidence="13">aApi_AU</strain>
    </source>
</reference>
<proteinExistence type="inferred from homology"/>
<sequence>MTRLFRHMHSFITQSLLILLLSGCHDEALLNSLNQRQANEVLAVLQKHHITVSKSAQGKGLYKINVAKEDLPAAVQLLQEYQLPSPERLEISQLFPADALVNSPQIERARLISGIEQRLEQSLMALDKIADARVHLSYPIAANSRSQAPMKASVIIFYHDENQDVDELKLGIKAFIKNAISELESQYITVFLIHKISPTIPSYTEKNVSGGAYYLYVLLFFIIIIVGGVIFWGIKRRSATTAKQQ</sequence>
<protein>
    <recommendedName>
        <fullName evidence="10">Lipoprotein</fullName>
    </recommendedName>
</protein>
<keyword evidence="8 10" id="KW-0998">Cell outer membrane</keyword>
<evidence type="ECO:0000256" key="10">
    <source>
        <dbReference type="RuleBase" id="RU364102"/>
    </source>
</evidence>
<keyword evidence="10" id="KW-1133">Transmembrane helix</keyword>
<dbReference type="PANTHER" id="PTHR30046">
    <property type="entry name" value="FLAGELLAR M-RING PROTEIN"/>
    <property type="match status" value="1"/>
</dbReference>
<keyword evidence="3" id="KW-0813">Transport</keyword>
<dbReference type="InterPro" id="IPR043427">
    <property type="entry name" value="YscJ/FliF"/>
</dbReference>
<evidence type="ECO:0000313" key="13">
    <source>
        <dbReference type="Proteomes" id="UP001231859"/>
    </source>
</evidence>
<dbReference type="Gene3D" id="3.30.70.1530">
    <property type="entry name" value="Hypothetical protein rpa1041"/>
    <property type="match status" value="1"/>
</dbReference>
<dbReference type="PANTHER" id="PTHR30046:SF3">
    <property type="entry name" value="SECRETION SYSTEM APPARATUS LIPOPROTEIN SSAJ"/>
    <property type="match status" value="1"/>
</dbReference>
<evidence type="ECO:0000256" key="8">
    <source>
        <dbReference type="ARBA" id="ARBA00023237"/>
    </source>
</evidence>
<feature type="domain" description="Flagellar M-ring N-terminal" evidence="11">
    <location>
        <begin position="27"/>
        <end position="190"/>
    </location>
</feature>
<keyword evidence="6 10" id="KW-0472">Membrane</keyword>
<evidence type="ECO:0000256" key="5">
    <source>
        <dbReference type="ARBA" id="ARBA00022927"/>
    </source>
</evidence>
<organism evidence="12 13">
    <name type="scientific">Arsenophonus apicola</name>
    <dbReference type="NCBI Taxonomy" id="2879119"/>
    <lineage>
        <taxon>Bacteria</taxon>
        <taxon>Pseudomonadati</taxon>
        <taxon>Pseudomonadota</taxon>
        <taxon>Gammaproteobacteria</taxon>
        <taxon>Enterobacterales</taxon>
        <taxon>Morganellaceae</taxon>
        <taxon>Arsenophonus</taxon>
    </lineage>
</organism>
<feature type="transmembrane region" description="Helical" evidence="10">
    <location>
        <begin position="213"/>
        <end position="234"/>
    </location>
</feature>
<keyword evidence="9 10" id="KW-0449">Lipoprotein</keyword>
<comment type="similarity">
    <text evidence="2 10">Belongs to the YscJ lipoprotein family.</text>
</comment>
<evidence type="ECO:0000313" key="12">
    <source>
        <dbReference type="EMBL" id="WGO83865.1"/>
    </source>
</evidence>
<dbReference type="InterPro" id="IPR045851">
    <property type="entry name" value="AMP-bd_C_sf"/>
</dbReference>
<evidence type="ECO:0000256" key="9">
    <source>
        <dbReference type="ARBA" id="ARBA00023288"/>
    </source>
</evidence>
<keyword evidence="7 10" id="KW-0564">Palmitate</keyword>
<dbReference type="PROSITE" id="PS51257">
    <property type="entry name" value="PROKAR_LIPOPROTEIN"/>
    <property type="match status" value="1"/>
</dbReference>
<comment type="subcellular location">
    <subcellularLocation>
        <location evidence="1">Cell outer membrane</location>
        <topology evidence="1">Lipid-anchor</topology>
    </subcellularLocation>
</comment>
<dbReference type="InterPro" id="IPR003282">
    <property type="entry name" value="T3SS_SctJ"/>
</dbReference>
<dbReference type="RefSeq" id="WP_280938891.1">
    <property type="nucleotide sequence ID" value="NZ_CP123759.1"/>
</dbReference>
<keyword evidence="5" id="KW-0653">Protein transport</keyword>
<evidence type="ECO:0000256" key="2">
    <source>
        <dbReference type="ARBA" id="ARBA00009509"/>
    </source>
</evidence>
<dbReference type="NCBIfam" id="TIGR02544">
    <property type="entry name" value="III_secr_YscJ"/>
    <property type="match status" value="1"/>
</dbReference>
<evidence type="ECO:0000256" key="7">
    <source>
        <dbReference type="ARBA" id="ARBA00023139"/>
    </source>
</evidence>
<keyword evidence="13" id="KW-1185">Reference proteome</keyword>